<comment type="cofactor">
    <cofactor evidence="1">
        <name>Ca(2+)</name>
        <dbReference type="ChEBI" id="CHEBI:29108"/>
    </cofactor>
</comment>
<keyword evidence="6" id="KW-0106">Calcium</keyword>
<dbReference type="EMBL" id="JASZZN010000018">
    <property type="protein sequence ID" value="MDM4018089.1"/>
    <property type="molecule type" value="Genomic_DNA"/>
</dbReference>
<dbReference type="Proteomes" id="UP001239462">
    <property type="component" value="Unassembled WGS sequence"/>
</dbReference>
<evidence type="ECO:0000259" key="8">
    <source>
        <dbReference type="Pfam" id="PF00884"/>
    </source>
</evidence>
<feature type="signal peptide" evidence="7">
    <location>
        <begin position="1"/>
        <end position="21"/>
    </location>
</feature>
<keyword evidence="10" id="KW-1185">Reference proteome</keyword>
<evidence type="ECO:0000256" key="1">
    <source>
        <dbReference type="ARBA" id="ARBA00001913"/>
    </source>
</evidence>
<feature type="domain" description="Sulfatase N-terminal" evidence="8">
    <location>
        <begin position="30"/>
        <end position="329"/>
    </location>
</feature>
<dbReference type="InterPro" id="IPR050738">
    <property type="entry name" value="Sulfatase"/>
</dbReference>
<dbReference type="Gene3D" id="3.40.720.10">
    <property type="entry name" value="Alkaline Phosphatase, subunit A"/>
    <property type="match status" value="1"/>
</dbReference>
<dbReference type="PANTHER" id="PTHR42693">
    <property type="entry name" value="ARYLSULFATASE FAMILY MEMBER"/>
    <property type="match status" value="1"/>
</dbReference>
<comment type="similarity">
    <text evidence="2">Belongs to the sulfatase family.</text>
</comment>
<dbReference type="Gene3D" id="3.30.1120.10">
    <property type="match status" value="1"/>
</dbReference>
<sequence length="456" mass="51476">MSKPRCFVGLLAFLCSLLAFQNDFAEAKPPNLVMLLSDDMGWTDYGFMGHPDVQTPNLDKLARQSAVFPRGYVPTGLCRPSLHTLLTGHYASTHGVTGNDPSPKYAERDSELYNQRRAQLISYLDRFETLPEALGKLGYLSHQSGKLWEGSFQNAGFTHGMTQGFPEKGGRHGDVGLKIGRQGIGEINGFLDHAKEQDKPFYLWYAPFMPHTPHTPPERLLEKYRDGRPLTVAKYYAMCEWFDETCGELMKSLEERGLAENTMIVYLTDNGWIQNPEARGYAPRSKQTPYEGGVRTPIFYWMPGTIEPGRREELATSLDIYPTFLAAAGGKVSKDLPGLNLLEELTTGQPIDRDTIFGESFAHDIADIENPEASLLYRWVIEGPWKLLLTYDGEVNRYKSTHPRTEKGPQLFQLIDDPAEQNNVAAEHPEIVATLAQKIENWYPVKERQTITTPQR</sequence>
<comment type="caution">
    <text evidence="9">The sequence shown here is derived from an EMBL/GenBank/DDBJ whole genome shotgun (WGS) entry which is preliminary data.</text>
</comment>
<proteinExistence type="inferred from homology"/>
<gene>
    <name evidence="9" type="ORF">QTN89_21755</name>
</gene>
<dbReference type="CDD" id="cd16027">
    <property type="entry name" value="SGSH"/>
    <property type="match status" value="1"/>
</dbReference>
<evidence type="ECO:0000313" key="10">
    <source>
        <dbReference type="Proteomes" id="UP001239462"/>
    </source>
</evidence>
<evidence type="ECO:0000256" key="3">
    <source>
        <dbReference type="ARBA" id="ARBA00022723"/>
    </source>
</evidence>
<evidence type="ECO:0000256" key="4">
    <source>
        <dbReference type="ARBA" id="ARBA00022729"/>
    </source>
</evidence>
<dbReference type="SUPFAM" id="SSF53649">
    <property type="entry name" value="Alkaline phosphatase-like"/>
    <property type="match status" value="1"/>
</dbReference>
<name>A0ABT7PNJ0_9BACT</name>
<accession>A0ABT7PNJ0</accession>
<keyword evidence="5" id="KW-0378">Hydrolase</keyword>
<keyword evidence="4 7" id="KW-0732">Signal</keyword>
<dbReference type="PANTHER" id="PTHR42693:SF42">
    <property type="entry name" value="ARYLSULFATASE G"/>
    <property type="match status" value="1"/>
</dbReference>
<organism evidence="9 10">
    <name type="scientific">Roseiconus lacunae</name>
    <dbReference type="NCBI Taxonomy" id="2605694"/>
    <lineage>
        <taxon>Bacteria</taxon>
        <taxon>Pseudomonadati</taxon>
        <taxon>Planctomycetota</taxon>
        <taxon>Planctomycetia</taxon>
        <taxon>Pirellulales</taxon>
        <taxon>Pirellulaceae</taxon>
        <taxon>Roseiconus</taxon>
    </lineage>
</organism>
<keyword evidence="3" id="KW-0479">Metal-binding</keyword>
<evidence type="ECO:0000313" key="9">
    <source>
        <dbReference type="EMBL" id="MDM4018089.1"/>
    </source>
</evidence>
<dbReference type="Pfam" id="PF00884">
    <property type="entry name" value="Sulfatase"/>
    <property type="match status" value="1"/>
</dbReference>
<dbReference type="InterPro" id="IPR000917">
    <property type="entry name" value="Sulfatase_N"/>
</dbReference>
<evidence type="ECO:0000256" key="2">
    <source>
        <dbReference type="ARBA" id="ARBA00008779"/>
    </source>
</evidence>
<evidence type="ECO:0000256" key="6">
    <source>
        <dbReference type="ARBA" id="ARBA00022837"/>
    </source>
</evidence>
<dbReference type="RefSeq" id="WP_289165726.1">
    <property type="nucleotide sequence ID" value="NZ_JASZZN010000018.1"/>
</dbReference>
<feature type="chain" id="PRO_5047217280" evidence="7">
    <location>
        <begin position="22"/>
        <end position="456"/>
    </location>
</feature>
<evidence type="ECO:0000256" key="7">
    <source>
        <dbReference type="SAM" id="SignalP"/>
    </source>
</evidence>
<protein>
    <submittedName>
        <fullName evidence="9">Sulfatase</fullName>
    </submittedName>
</protein>
<reference evidence="9 10" key="1">
    <citation type="submission" date="2023-06" db="EMBL/GenBank/DDBJ databases">
        <title>Roseiconus lacunae JC819 isolated from Gulf of Mannar region, Tamil Nadu.</title>
        <authorList>
            <person name="Pk S."/>
            <person name="Ch S."/>
            <person name="Ch V.R."/>
        </authorList>
    </citation>
    <scope>NUCLEOTIDE SEQUENCE [LARGE SCALE GENOMIC DNA]</scope>
    <source>
        <strain evidence="9 10">JC819</strain>
    </source>
</reference>
<evidence type="ECO:0000256" key="5">
    <source>
        <dbReference type="ARBA" id="ARBA00022801"/>
    </source>
</evidence>
<dbReference type="InterPro" id="IPR017850">
    <property type="entry name" value="Alkaline_phosphatase_core_sf"/>
</dbReference>